<dbReference type="GO" id="GO:0000030">
    <property type="term" value="F:mannosyltransferase activity"/>
    <property type="evidence" value="ECO:0007669"/>
    <property type="project" value="InterPro"/>
</dbReference>
<feature type="transmembrane region" description="Helical" evidence="7">
    <location>
        <begin position="227"/>
        <end position="248"/>
    </location>
</feature>
<comment type="subcellular location">
    <subcellularLocation>
        <location evidence="1">Endomembrane system</location>
        <topology evidence="1">Multi-pass membrane protein</topology>
    </subcellularLocation>
</comment>
<dbReference type="EMBL" id="JAGQKY010000095">
    <property type="protein sequence ID" value="MCA9397665.1"/>
    <property type="molecule type" value="Genomic_DNA"/>
</dbReference>
<accession>A0A955LW30</accession>
<evidence type="ECO:0000256" key="6">
    <source>
        <dbReference type="ARBA" id="ARBA00023136"/>
    </source>
</evidence>
<feature type="transmembrane region" description="Helical" evidence="7">
    <location>
        <begin position="182"/>
        <end position="215"/>
    </location>
</feature>
<sequence length="349" mass="39953">MDVIKKINDNYILIIILIVAALIRLFPIAWDGGYYTHPDERHIYSVVSQLDFPDSIAEFFSEESTWDPHFYAYGSLPLYLLHFASQAYSSIDFYANTYQKLYTVARPLSAYFDLGTVSLVYLFIKLFTKDKRHSLLGAALYAILVFPIQNAHFYTVDTQLTFWCVLTLFLLTKGVKQLNTSYFYVASVSIAAAVSTKIIGLALFASFGIALLIYVLRLPEIKALHKVISFIKIGILSTSIILFLTMFFQPYVFLNWETFMNDISVQTRMRTDATVFPYTIQYLTTTNYLYPIKQIINWGMGIVPAVIGMVGFVFISFQKGLLLIKDKQFSSWLPLIVFAWIIFLFMGAS</sequence>
<evidence type="ECO:0000256" key="3">
    <source>
        <dbReference type="ARBA" id="ARBA00022679"/>
    </source>
</evidence>
<evidence type="ECO:0000259" key="8">
    <source>
        <dbReference type="Pfam" id="PF02366"/>
    </source>
</evidence>
<dbReference type="Pfam" id="PF02366">
    <property type="entry name" value="PMT"/>
    <property type="match status" value="1"/>
</dbReference>
<evidence type="ECO:0000313" key="10">
    <source>
        <dbReference type="Proteomes" id="UP000699691"/>
    </source>
</evidence>
<reference evidence="9" key="1">
    <citation type="submission" date="2020-04" db="EMBL/GenBank/DDBJ databases">
        <authorList>
            <person name="Zhang T."/>
        </authorList>
    </citation>
    <scope>NUCLEOTIDE SEQUENCE</scope>
    <source>
        <strain evidence="9">HKST-UBA02</strain>
    </source>
</reference>
<dbReference type="InterPro" id="IPR003342">
    <property type="entry name" value="ArnT-like_N"/>
</dbReference>
<feature type="transmembrane region" description="Helical" evidence="7">
    <location>
        <begin position="12"/>
        <end position="30"/>
    </location>
</feature>
<evidence type="ECO:0000313" key="9">
    <source>
        <dbReference type="EMBL" id="MCA9397665.1"/>
    </source>
</evidence>
<proteinExistence type="predicted"/>
<feature type="non-terminal residue" evidence="9">
    <location>
        <position position="349"/>
    </location>
</feature>
<feature type="transmembrane region" description="Helical" evidence="7">
    <location>
        <begin position="295"/>
        <end position="317"/>
    </location>
</feature>
<dbReference type="GO" id="GO:0016020">
    <property type="term" value="C:membrane"/>
    <property type="evidence" value="ECO:0007669"/>
    <property type="project" value="InterPro"/>
</dbReference>
<dbReference type="AlphaFoldDB" id="A0A955LW30"/>
<keyword evidence="4 7" id="KW-0812">Transmembrane</keyword>
<evidence type="ECO:0000256" key="4">
    <source>
        <dbReference type="ARBA" id="ARBA00022692"/>
    </source>
</evidence>
<protein>
    <submittedName>
        <fullName evidence="9">Phospholipid carrier-dependent glycosyltransferase</fullName>
    </submittedName>
</protein>
<comment type="caution">
    <text evidence="9">The sequence shown here is derived from an EMBL/GenBank/DDBJ whole genome shotgun (WGS) entry which is preliminary data.</text>
</comment>
<evidence type="ECO:0000256" key="1">
    <source>
        <dbReference type="ARBA" id="ARBA00004127"/>
    </source>
</evidence>
<feature type="transmembrane region" description="Helical" evidence="7">
    <location>
        <begin position="108"/>
        <end position="128"/>
    </location>
</feature>
<keyword evidence="6 7" id="KW-0472">Membrane</keyword>
<dbReference type="GO" id="GO:0006493">
    <property type="term" value="P:protein O-linked glycosylation"/>
    <property type="evidence" value="ECO:0007669"/>
    <property type="project" value="InterPro"/>
</dbReference>
<reference evidence="9" key="2">
    <citation type="journal article" date="2021" name="Microbiome">
        <title>Successional dynamics and alternative stable states in a saline activated sludge microbial community over 9 years.</title>
        <authorList>
            <person name="Wang Y."/>
            <person name="Ye J."/>
            <person name="Ju F."/>
            <person name="Liu L."/>
            <person name="Boyd J.A."/>
            <person name="Deng Y."/>
            <person name="Parks D.H."/>
            <person name="Jiang X."/>
            <person name="Yin X."/>
            <person name="Woodcroft B.J."/>
            <person name="Tyson G.W."/>
            <person name="Hugenholtz P."/>
            <person name="Polz M.F."/>
            <person name="Zhang T."/>
        </authorList>
    </citation>
    <scope>NUCLEOTIDE SEQUENCE</scope>
    <source>
        <strain evidence="9">HKST-UBA02</strain>
    </source>
</reference>
<evidence type="ECO:0000256" key="5">
    <source>
        <dbReference type="ARBA" id="ARBA00022989"/>
    </source>
</evidence>
<dbReference type="GO" id="GO:0012505">
    <property type="term" value="C:endomembrane system"/>
    <property type="evidence" value="ECO:0007669"/>
    <property type="project" value="UniProtKB-SubCell"/>
</dbReference>
<dbReference type="Proteomes" id="UP000699691">
    <property type="component" value="Unassembled WGS sequence"/>
</dbReference>
<keyword evidence="5 7" id="KW-1133">Transmembrane helix</keyword>
<feature type="transmembrane region" description="Helical" evidence="7">
    <location>
        <begin position="135"/>
        <end position="153"/>
    </location>
</feature>
<evidence type="ECO:0000256" key="2">
    <source>
        <dbReference type="ARBA" id="ARBA00022676"/>
    </source>
</evidence>
<keyword evidence="2" id="KW-0328">Glycosyltransferase</keyword>
<organism evidence="9 10">
    <name type="scientific">candidate division WWE3 bacterium</name>
    <dbReference type="NCBI Taxonomy" id="2053526"/>
    <lineage>
        <taxon>Bacteria</taxon>
        <taxon>Katanobacteria</taxon>
    </lineage>
</organism>
<feature type="transmembrane region" description="Helical" evidence="7">
    <location>
        <begin position="329"/>
        <end position="348"/>
    </location>
</feature>
<name>A0A955LW30_UNCKA</name>
<gene>
    <name evidence="9" type="ORF">KC573_02450</name>
</gene>
<feature type="domain" description="ArnT-like N-terminal" evidence="8">
    <location>
        <begin position="100"/>
        <end position="241"/>
    </location>
</feature>
<keyword evidence="3" id="KW-0808">Transferase</keyword>
<evidence type="ECO:0000256" key="7">
    <source>
        <dbReference type="SAM" id="Phobius"/>
    </source>
</evidence>